<gene>
    <name evidence="2" type="ORF">BJ508DRAFT_316086</name>
</gene>
<evidence type="ECO:0000313" key="3">
    <source>
        <dbReference type="Proteomes" id="UP000275078"/>
    </source>
</evidence>
<protein>
    <submittedName>
        <fullName evidence="2">Uncharacterized protein</fullName>
    </submittedName>
</protein>
<evidence type="ECO:0000256" key="1">
    <source>
        <dbReference type="SAM" id="MobiDB-lite"/>
    </source>
</evidence>
<dbReference type="EMBL" id="ML120011">
    <property type="protein sequence ID" value="RPA70920.1"/>
    <property type="molecule type" value="Genomic_DNA"/>
</dbReference>
<name>A0A3N4HFJ4_ASCIM</name>
<accession>A0A3N4HFJ4</accession>
<feature type="region of interest" description="Disordered" evidence="1">
    <location>
        <begin position="1"/>
        <end position="21"/>
    </location>
</feature>
<proteinExistence type="predicted"/>
<dbReference type="AlphaFoldDB" id="A0A3N4HFJ4"/>
<dbReference type="Proteomes" id="UP000275078">
    <property type="component" value="Unassembled WGS sequence"/>
</dbReference>
<sequence>MQVQVQPDHAGGQSPTPLYSSTPPPLPAILSTIEVPILIQKSVELNGFPNESFLLGSEMPTIQVHVENQIKIITAVCDFTAESFFHEERLSVDARKWKFRTGLARQYERVAEKATLTCGNLKGKDAFVRTFDSAEVWEPILACISQLLLDKPKKCSQIRVALSVKYRKLPREIILLWVTDPRLTGSARALVPDLITPIQQSSYEYFDTSDLMKIQPGDDTATWED</sequence>
<evidence type="ECO:0000313" key="2">
    <source>
        <dbReference type="EMBL" id="RPA70920.1"/>
    </source>
</evidence>
<keyword evidence="3" id="KW-1185">Reference proteome</keyword>
<reference evidence="2 3" key="1">
    <citation type="journal article" date="2018" name="Nat. Ecol. Evol.">
        <title>Pezizomycetes genomes reveal the molecular basis of ectomycorrhizal truffle lifestyle.</title>
        <authorList>
            <person name="Murat C."/>
            <person name="Payen T."/>
            <person name="Noel B."/>
            <person name="Kuo A."/>
            <person name="Morin E."/>
            <person name="Chen J."/>
            <person name="Kohler A."/>
            <person name="Krizsan K."/>
            <person name="Balestrini R."/>
            <person name="Da Silva C."/>
            <person name="Montanini B."/>
            <person name="Hainaut M."/>
            <person name="Levati E."/>
            <person name="Barry K.W."/>
            <person name="Belfiori B."/>
            <person name="Cichocki N."/>
            <person name="Clum A."/>
            <person name="Dockter R.B."/>
            <person name="Fauchery L."/>
            <person name="Guy J."/>
            <person name="Iotti M."/>
            <person name="Le Tacon F."/>
            <person name="Lindquist E.A."/>
            <person name="Lipzen A."/>
            <person name="Malagnac F."/>
            <person name="Mello A."/>
            <person name="Molinier V."/>
            <person name="Miyauchi S."/>
            <person name="Poulain J."/>
            <person name="Riccioni C."/>
            <person name="Rubini A."/>
            <person name="Sitrit Y."/>
            <person name="Splivallo R."/>
            <person name="Traeger S."/>
            <person name="Wang M."/>
            <person name="Zifcakova L."/>
            <person name="Wipf D."/>
            <person name="Zambonelli A."/>
            <person name="Paolocci F."/>
            <person name="Nowrousian M."/>
            <person name="Ottonello S."/>
            <person name="Baldrian P."/>
            <person name="Spatafora J.W."/>
            <person name="Henrissat B."/>
            <person name="Nagy L.G."/>
            <person name="Aury J.M."/>
            <person name="Wincker P."/>
            <person name="Grigoriev I.V."/>
            <person name="Bonfante P."/>
            <person name="Martin F.M."/>
        </authorList>
    </citation>
    <scope>NUCLEOTIDE SEQUENCE [LARGE SCALE GENOMIC DNA]</scope>
    <source>
        <strain evidence="2 3">RN42</strain>
    </source>
</reference>
<organism evidence="2 3">
    <name type="scientific">Ascobolus immersus RN42</name>
    <dbReference type="NCBI Taxonomy" id="1160509"/>
    <lineage>
        <taxon>Eukaryota</taxon>
        <taxon>Fungi</taxon>
        <taxon>Dikarya</taxon>
        <taxon>Ascomycota</taxon>
        <taxon>Pezizomycotina</taxon>
        <taxon>Pezizomycetes</taxon>
        <taxon>Pezizales</taxon>
        <taxon>Ascobolaceae</taxon>
        <taxon>Ascobolus</taxon>
    </lineage>
</organism>